<evidence type="ECO:0000256" key="2">
    <source>
        <dbReference type="ARBA" id="ARBA00022737"/>
    </source>
</evidence>
<sequence length="535" mass="61695">MATIRGLFFHARRLSSHLQLLLLSSSHPTPSLPFSSSSSSSSSSQPSPLNPTSAPDDVNQICRVLSDFRAPHHDLESALHCFSPKISTHLVDHVLKRCKNLGFSAHRFYIWASKLPNFSHSRDAHHVLVDVLGSSKQFALIWDFLAQIRDSLDHEITYEMFWIVFRAYCRANLASDAIRAFKKMGEFGLKPRIDDVDQLLYLLCKKGFVREGQEFFESVKFGFLASVKTYSILMRGWCDLGDSVEAQKLFDEMSQRGCSIDVIAYNALLEALCKGGKVDEAFRLFREMGSRDLKPNACTYSIFIRAACGANDVNSAMRVLDRMRRYDLEPNVFTYNGILKLLCKNQKVDEAYQLLDEMVERGVSPDIWSYNVIQAHHCDHNEVNKSLRMIRRMEKEGCLPDRHTYNMALKMLIRVGRFDRTMELWESMEKRGFYASVSTYAVMIHGLCRKKGRLEDACNYFEMMIDEGIPPYSCTCELLKEHLLQLGFWEKIEILNGKMQRSSSCSIQELSEIMTCGEARLRRQRQKEERRKRRN</sequence>
<feature type="repeat" description="PPR" evidence="3">
    <location>
        <begin position="296"/>
        <end position="330"/>
    </location>
</feature>
<evidence type="ECO:0000256" key="4">
    <source>
        <dbReference type="SAM" id="MobiDB-lite"/>
    </source>
</evidence>
<dbReference type="InterPro" id="IPR011990">
    <property type="entry name" value="TPR-like_helical_dom_sf"/>
</dbReference>
<dbReference type="AlphaFoldDB" id="A0AAP0PQX1"/>
<dbReference type="Pfam" id="PF13041">
    <property type="entry name" value="PPR_2"/>
    <property type="match status" value="3"/>
</dbReference>
<keyword evidence="2" id="KW-0677">Repeat</keyword>
<feature type="repeat" description="PPR" evidence="3">
    <location>
        <begin position="331"/>
        <end position="365"/>
    </location>
</feature>
<dbReference type="PANTHER" id="PTHR47941">
    <property type="entry name" value="PENTATRICOPEPTIDE REPEAT-CONTAINING PROTEIN 3, MITOCHONDRIAL"/>
    <property type="match status" value="1"/>
</dbReference>
<evidence type="ECO:0000313" key="6">
    <source>
        <dbReference type="Proteomes" id="UP001419268"/>
    </source>
</evidence>
<evidence type="ECO:0008006" key="7">
    <source>
        <dbReference type="Google" id="ProtNLM"/>
    </source>
</evidence>
<comment type="caution">
    <text evidence="5">The sequence shown here is derived from an EMBL/GenBank/DDBJ whole genome shotgun (WGS) entry which is preliminary data.</text>
</comment>
<proteinExistence type="inferred from homology"/>
<gene>
    <name evidence="5" type="ORF">Scep_008393</name>
</gene>
<dbReference type="EMBL" id="JBBNAG010000003">
    <property type="protein sequence ID" value="KAK9149636.1"/>
    <property type="molecule type" value="Genomic_DNA"/>
</dbReference>
<feature type="repeat" description="PPR" evidence="3">
    <location>
        <begin position="157"/>
        <end position="191"/>
    </location>
</feature>
<feature type="repeat" description="PPR" evidence="3">
    <location>
        <begin position="366"/>
        <end position="400"/>
    </location>
</feature>
<dbReference type="Gene3D" id="1.25.40.10">
    <property type="entry name" value="Tetratricopeptide repeat domain"/>
    <property type="match status" value="4"/>
</dbReference>
<dbReference type="Proteomes" id="UP001419268">
    <property type="component" value="Unassembled WGS sequence"/>
</dbReference>
<keyword evidence="6" id="KW-1185">Reference proteome</keyword>
<dbReference type="PROSITE" id="PS51375">
    <property type="entry name" value="PPR"/>
    <property type="match status" value="8"/>
</dbReference>
<feature type="compositionally biased region" description="Low complexity" evidence="4">
    <location>
        <begin position="33"/>
        <end position="53"/>
    </location>
</feature>
<organism evidence="5 6">
    <name type="scientific">Stephania cephalantha</name>
    <dbReference type="NCBI Taxonomy" id="152367"/>
    <lineage>
        <taxon>Eukaryota</taxon>
        <taxon>Viridiplantae</taxon>
        <taxon>Streptophyta</taxon>
        <taxon>Embryophyta</taxon>
        <taxon>Tracheophyta</taxon>
        <taxon>Spermatophyta</taxon>
        <taxon>Magnoliopsida</taxon>
        <taxon>Ranunculales</taxon>
        <taxon>Menispermaceae</taxon>
        <taxon>Menispermoideae</taxon>
        <taxon>Cissampelideae</taxon>
        <taxon>Stephania</taxon>
    </lineage>
</organism>
<dbReference type="Pfam" id="PF01535">
    <property type="entry name" value="PPR"/>
    <property type="match status" value="2"/>
</dbReference>
<comment type="similarity">
    <text evidence="1">Belongs to the PPR family. P subfamily.</text>
</comment>
<protein>
    <recommendedName>
        <fullName evidence="7">Pentatricopeptide repeat-containing protein</fullName>
    </recommendedName>
</protein>
<reference evidence="5 6" key="1">
    <citation type="submission" date="2024-01" db="EMBL/GenBank/DDBJ databases">
        <title>Genome assemblies of Stephania.</title>
        <authorList>
            <person name="Yang L."/>
        </authorList>
    </citation>
    <scope>NUCLEOTIDE SEQUENCE [LARGE SCALE GENOMIC DNA]</scope>
    <source>
        <strain evidence="5">JXDWG</strain>
        <tissue evidence="5">Leaf</tissue>
    </source>
</reference>
<evidence type="ECO:0000256" key="3">
    <source>
        <dbReference type="PROSITE-ProRule" id="PRU00708"/>
    </source>
</evidence>
<feature type="repeat" description="PPR" evidence="3">
    <location>
        <begin position="261"/>
        <end position="295"/>
    </location>
</feature>
<accession>A0AAP0PQX1</accession>
<feature type="repeat" description="PPR" evidence="3">
    <location>
        <begin position="226"/>
        <end position="260"/>
    </location>
</feature>
<feature type="repeat" description="PPR" evidence="3">
    <location>
        <begin position="401"/>
        <end position="435"/>
    </location>
</feature>
<evidence type="ECO:0000313" key="5">
    <source>
        <dbReference type="EMBL" id="KAK9149636.1"/>
    </source>
</evidence>
<evidence type="ECO:0000256" key="1">
    <source>
        <dbReference type="ARBA" id="ARBA00007626"/>
    </source>
</evidence>
<name>A0AAP0PQX1_9MAGN</name>
<feature type="region of interest" description="Disordered" evidence="4">
    <location>
        <begin position="33"/>
        <end position="56"/>
    </location>
</feature>
<dbReference type="InterPro" id="IPR002885">
    <property type="entry name" value="PPR_rpt"/>
</dbReference>
<feature type="repeat" description="PPR" evidence="3">
    <location>
        <begin position="436"/>
        <end position="471"/>
    </location>
</feature>
<dbReference type="NCBIfam" id="TIGR00756">
    <property type="entry name" value="PPR"/>
    <property type="match status" value="6"/>
</dbReference>